<feature type="compositionally biased region" description="Basic residues" evidence="3">
    <location>
        <begin position="504"/>
        <end position="517"/>
    </location>
</feature>
<feature type="compositionally biased region" description="Basic residues" evidence="3">
    <location>
        <begin position="391"/>
        <end position="436"/>
    </location>
</feature>
<dbReference type="InterPro" id="IPR006931">
    <property type="entry name" value="Calcipressin"/>
</dbReference>
<feature type="compositionally biased region" description="Basic and acidic residues" evidence="3">
    <location>
        <begin position="113"/>
        <end position="137"/>
    </location>
</feature>
<feature type="compositionally biased region" description="Basic and acidic residues" evidence="3">
    <location>
        <begin position="267"/>
        <end position="280"/>
    </location>
</feature>
<feature type="region of interest" description="Disordered" evidence="3">
    <location>
        <begin position="858"/>
        <end position="893"/>
    </location>
</feature>
<dbReference type="GO" id="GO:0008597">
    <property type="term" value="F:calcium-dependent protein serine/threonine phosphatase regulator activity"/>
    <property type="evidence" value="ECO:0007669"/>
    <property type="project" value="TreeGrafter"/>
</dbReference>
<dbReference type="Pfam" id="PF04847">
    <property type="entry name" value="Calcipressin"/>
    <property type="match status" value="1"/>
</dbReference>
<dbReference type="InterPro" id="IPR035979">
    <property type="entry name" value="RBD_domain_sf"/>
</dbReference>
<feature type="region of interest" description="Disordered" evidence="3">
    <location>
        <begin position="45"/>
        <end position="482"/>
    </location>
</feature>
<proteinExistence type="inferred from homology"/>
<accession>A0A556TXS6</accession>
<evidence type="ECO:0000256" key="1">
    <source>
        <dbReference type="ARBA" id="ARBA00008209"/>
    </source>
</evidence>
<comment type="function">
    <text evidence="2">Inhibits calcineurin-dependent transcriptional responses by binding to the catalytic domain of calcineurin A. Could play a role during central nervous system development.</text>
</comment>
<dbReference type="GO" id="GO:0003676">
    <property type="term" value="F:nucleic acid binding"/>
    <property type="evidence" value="ECO:0007669"/>
    <property type="project" value="InterPro"/>
</dbReference>
<dbReference type="OrthoDB" id="17212at2759"/>
<dbReference type="PANTHER" id="PTHR10300">
    <property type="entry name" value="CALCIPRESSIN"/>
    <property type="match status" value="1"/>
</dbReference>
<feature type="compositionally biased region" description="Basic residues" evidence="3">
    <location>
        <begin position="353"/>
        <end position="384"/>
    </location>
</feature>
<reference evidence="4 5" key="1">
    <citation type="journal article" date="2019" name="Genome Biol. Evol.">
        <title>Whole-Genome Sequencing of the Giant Devil Catfish, Bagarius yarrelli.</title>
        <authorList>
            <person name="Jiang W."/>
            <person name="Lv Y."/>
            <person name="Cheng L."/>
            <person name="Yang K."/>
            <person name="Chao B."/>
            <person name="Wang X."/>
            <person name="Li Y."/>
            <person name="Pan X."/>
            <person name="You X."/>
            <person name="Zhang Y."/>
            <person name="Yang J."/>
            <person name="Li J."/>
            <person name="Zhang X."/>
            <person name="Liu S."/>
            <person name="Sun C."/>
            <person name="Yang J."/>
            <person name="Shi Q."/>
        </authorList>
    </citation>
    <scope>NUCLEOTIDE SEQUENCE [LARGE SCALE GENOMIC DNA]</scope>
    <source>
        <strain evidence="4">JWS20170419001</strain>
        <tissue evidence="4">Muscle</tissue>
    </source>
</reference>
<dbReference type="SUPFAM" id="SSF54928">
    <property type="entry name" value="RNA-binding domain, RBD"/>
    <property type="match status" value="1"/>
</dbReference>
<evidence type="ECO:0000256" key="2">
    <source>
        <dbReference type="ARBA" id="ARBA00024927"/>
    </source>
</evidence>
<comment type="similarity">
    <text evidence="1">Belongs to the RCAN family.</text>
</comment>
<feature type="compositionally biased region" description="Polar residues" evidence="3">
    <location>
        <begin position="198"/>
        <end position="208"/>
    </location>
</feature>
<feature type="compositionally biased region" description="Low complexity" evidence="3">
    <location>
        <begin position="162"/>
        <end position="174"/>
    </location>
</feature>
<evidence type="ECO:0000313" key="4">
    <source>
        <dbReference type="EMBL" id="TSL16073.1"/>
    </source>
</evidence>
<evidence type="ECO:0000313" key="5">
    <source>
        <dbReference type="Proteomes" id="UP000319801"/>
    </source>
</evidence>
<sequence>MSLRTVSLPKKEPGLWGQKDHTAMHGSTNTSAKCLITESGDPAEAIRCESNALRDGSETPRKKNKKHKKHKSKKKRKKKKDEKDSSSESGVESDQESQTKSSMKKGDPSSFESGDRNEDKESAKNSVAEPHDDDYRARKSKRRAAKKKKKKRKEEEKQQNNSPRSRSESTSGSESESESEFKLPQALDLSSLDKVSPGTVSKLSNDSCNDMLLLPDEKQGEVPNKFEHNKEECMSPQDAHLQAENQEQHNETNIKNENLENNGSFSKTRELPDIIPKQENEPLAQDGSSGSDNNEQSDNSISRTPSPAKKKSGLQPSRVSKSPIRRKRSRSDSSTHRPRSRSKSVSVREKSKTPPRKRRSRSSSHSRRKRSTSRSPAWRRKSRSRSVTQRGKSRSKSRTRARRSKSKSPKRKRSKSRSPVRKRRSKSHSPARRKRSKSLEKSKRSKSRSPTRKRRSRSRSKARHSRTKRSRSVSRRRRPVFRGHSFDRRDRWKREPSHSPILILRKRRSTSRTRRSASKTPPRLTELDKDQLLEIAKANAAAMCAKAGVPIPESLRPKAILQLPLPTPAPPPLSLPLPLPVPSLPMNIPMGIPGMPTIPNMPMNAAMASMTAATMTAALSNMGALAAMPPMPPLPTITNKPPPAPAPNLANIEEVKRKVAQQANSISIKELTEAKRTPFQFLTSQVRCRIRRASIMHLKTMKCNRFCLIASLEDLDMFNRPEARASFEEVFRAFDSQVTFQFFKSFRRVRINFSNALAAAEARARLHKSDFNGSELRLYFAQSVHIGSARLEPPKPEKQFLLSPPPSPPVGWEQAQDATPVINYDLLCAIARLGPGEKYELHSGTPTTPSVVVHVCESDQDSSGAEDCTNSFKQPRPKIIQTRRPDYSSSITQ</sequence>
<feature type="compositionally biased region" description="Basic and acidic residues" evidence="3">
    <location>
        <begin position="9"/>
        <end position="23"/>
    </location>
</feature>
<dbReference type="EMBL" id="VCAZ01000027">
    <property type="protein sequence ID" value="TSL16073.1"/>
    <property type="molecule type" value="Genomic_DNA"/>
</dbReference>
<dbReference type="FunFam" id="3.30.70.330:FF:000092">
    <property type="entry name" value="Calcipressin-2 isoform 2"/>
    <property type="match status" value="1"/>
</dbReference>
<dbReference type="Gene3D" id="3.30.70.330">
    <property type="match status" value="1"/>
</dbReference>
<gene>
    <name evidence="4" type="ORF">Baya_5881</name>
</gene>
<feature type="compositionally biased region" description="Basic residues" evidence="3">
    <location>
        <begin position="138"/>
        <end position="152"/>
    </location>
</feature>
<protein>
    <submittedName>
        <fullName evidence="4">Calcipressin-1</fullName>
    </submittedName>
</protein>
<dbReference type="GO" id="GO:0005737">
    <property type="term" value="C:cytoplasm"/>
    <property type="evidence" value="ECO:0007669"/>
    <property type="project" value="TreeGrafter"/>
</dbReference>
<dbReference type="PANTHER" id="PTHR10300:SF4">
    <property type="entry name" value="CALCIPRESSIN-1"/>
    <property type="match status" value="1"/>
</dbReference>
<feature type="compositionally biased region" description="Basic and acidic residues" evidence="3">
    <location>
        <begin position="246"/>
        <end position="258"/>
    </location>
</feature>
<feature type="region of interest" description="Disordered" evidence="3">
    <location>
        <begin position="1"/>
        <end position="31"/>
    </location>
</feature>
<feature type="compositionally biased region" description="Basic residues" evidence="3">
    <location>
        <begin position="62"/>
        <end position="80"/>
    </location>
</feature>
<feature type="compositionally biased region" description="Basic residues" evidence="3">
    <location>
        <begin position="443"/>
        <end position="481"/>
    </location>
</feature>
<dbReference type="InterPro" id="IPR012677">
    <property type="entry name" value="Nucleotide-bd_a/b_plait_sf"/>
</dbReference>
<name>A0A556TXS6_BAGYA</name>
<comment type="caution">
    <text evidence="4">The sequence shown here is derived from an EMBL/GenBank/DDBJ whole genome shotgun (WGS) entry which is preliminary data.</text>
</comment>
<feature type="region of interest" description="Disordered" evidence="3">
    <location>
        <begin position="501"/>
        <end position="525"/>
    </location>
</feature>
<dbReference type="Proteomes" id="UP000319801">
    <property type="component" value="Unassembled WGS sequence"/>
</dbReference>
<feature type="compositionally biased region" description="Polar residues" evidence="3">
    <location>
        <begin position="286"/>
        <end position="305"/>
    </location>
</feature>
<dbReference type="AlphaFoldDB" id="A0A556TXS6"/>
<feature type="compositionally biased region" description="Polar residues" evidence="3">
    <location>
        <begin position="90"/>
        <end position="101"/>
    </location>
</feature>
<dbReference type="GO" id="GO:0019722">
    <property type="term" value="P:calcium-mediated signaling"/>
    <property type="evidence" value="ECO:0007669"/>
    <property type="project" value="InterPro"/>
</dbReference>
<organism evidence="4 5">
    <name type="scientific">Bagarius yarrelli</name>
    <name type="common">Goonch</name>
    <name type="synonym">Bagrus yarrelli</name>
    <dbReference type="NCBI Taxonomy" id="175774"/>
    <lineage>
        <taxon>Eukaryota</taxon>
        <taxon>Metazoa</taxon>
        <taxon>Chordata</taxon>
        <taxon>Craniata</taxon>
        <taxon>Vertebrata</taxon>
        <taxon>Euteleostomi</taxon>
        <taxon>Actinopterygii</taxon>
        <taxon>Neopterygii</taxon>
        <taxon>Teleostei</taxon>
        <taxon>Ostariophysi</taxon>
        <taxon>Siluriformes</taxon>
        <taxon>Sisoridae</taxon>
        <taxon>Sisorinae</taxon>
        <taxon>Bagarius</taxon>
    </lineage>
</organism>
<evidence type="ECO:0000256" key="3">
    <source>
        <dbReference type="SAM" id="MobiDB-lite"/>
    </source>
</evidence>
<feature type="compositionally biased region" description="Basic and acidic residues" evidence="3">
    <location>
        <begin position="215"/>
        <end position="233"/>
    </location>
</feature>
<keyword evidence="5" id="KW-1185">Reference proteome</keyword>
<dbReference type="GO" id="GO:0005634">
    <property type="term" value="C:nucleus"/>
    <property type="evidence" value="ECO:0007669"/>
    <property type="project" value="TreeGrafter"/>
</dbReference>